<comment type="caution">
    <text evidence="1">The sequence shown here is derived from an EMBL/GenBank/DDBJ whole genome shotgun (WGS) entry which is preliminary data.</text>
</comment>
<sequence length="115" mass="12530">MRDALPGLGLASFLKEPSPRGCSNCARDASTRQWAASPTPAWVNIRTCVLALHSPRMLELFTLLRLPMASSYVSLFSSGRAAELHLRPTPEKLIRPAPSRPPWGVSRGAVTVLTH</sequence>
<proteinExistence type="predicted"/>
<accession>A0A9N7W040</accession>
<dbReference type="Proteomes" id="UP001153269">
    <property type="component" value="Unassembled WGS sequence"/>
</dbReference>
<evidence type="ECO:0000313" key="2">
    <source>
        <dbReference type="Proteomes" id="UP001153269"/>
    </source>
</evidence>
<dbReference type="EMBL" id="CADEAL010004384">
    <property type="protein sequence ID" value="CAB1458367.1"/>
    <property type="molecule type" value="Genomic_DNA"/>
</dbReference>
<name>A0A9N7W040_PLEPL</name>
<dbReference type="AlphaFoldDB" id="A0A9N7W040"/>
<reference evidence="1" key="1">
    <citation type="submission" date="2020-03" db="EMBL/GenBank/DDBJ databases">
        <authorList>
            <person name="Weist P."/>
        </authorList>
    </citation>
    <scope>NUCLEOTIDE SEQUENCE</scope>
</reference>
<gene>
    <name evidence="1" type="ORF">PLEPLA_LOCUS46197</name>
</gene>
<protein>
    <submittedName>
        <fullName evidence="1">Uncharacterized protein</fullName>
    </submittedName>
</protein>
<organism evidence="1 2">
    <name type="scientific">Pleuronectes platessa</name>
    <name type="common">European plaice</name>
    <dbReference type="NCBI Taxonomy" id="8262"/>
    <lineage>
        <taxon>Eukaryota</taxon>
        <taxon>Metazoa</taxon>
        <taxon>Chordata</taxon>
        <taxon>Craniata</taxon>
        <taxon>Vertebrata</taxon>
        <taxon>Euteleostomi</taxon>
        <taxon>Actinopterygii</taxon>
        <taxon>Neopterygii</taxon>
        <taxon>Teleostei</taxon>
        <taxon>Neoteleostei</taxon>
        <taxon>Acanthomorphata</taxon>
        <taxon>Carangaria</taxon>
        <taxon>Pleuronectiformes</taxon>
        <taxon>Pleuronectoidei</taxon>
        <taxon>Pleuronectidae</taxon>
        <taxon>Pleuronectes</taxon>
    </lineage>
</organism>
<keyword evidence="2" id="KW-1185">Reference proteome</keyword>
<evidence type="ECO:0000313" key="1">
    <source>
        <dbReference type="EMBL" id="CAB1458367.1"/>
    </source>
</evidence>